<dbReference type="EMBL" id="BSXG01000170">
    <property type="protein sequence ID" value="GME50939.1"/>
    <property type="molecule type" value="Genomic_DNA"/>
</dbReference>
<name>A0ACB5SPL7_9PEZI</name>
<proteinExistence type="predicted"/>
<protein>
    <submittedName>
        <fullName evidence="1">Proteophosphoglycan ppg4</fullName>
    </submittedName>
</protein>
<keyword evidence="2" id="KW-1185">Reference proteome</keyword>
<evidence type="ECO:0000313" key="2">
    <source>
        <dbReference type="Proteomes" id="UP001165186"/>
    </source>
</evidence>
<sequence>MLFARSTLAALAVSLSFSVTDAAVADRRSPQAEGQRRGFLDYFNFFGKRQQSDACVPSNDYYQILSSHTSAAELCATLIGRPTETINVVVTPISTVTQLTSTRVATVHNLVSVTSTSTSTVTPASLAARAPEPTAAPDLSKRAANKEAINNFIRQLEESSSFDSTATALQSISSGLSSACDCLGHDHNPSVCEDDTDLKQNSNCYLKRSITNSTATVSPGSISGSLLRIGVFNDTNTPPLTSAASDLTLTSTSVALSTTTAIPQCGDNETTSSASSTYFSTEYTDAGGTVHMYWTSQYEYEAANRQVCTYNNTQVFTSTNVITIPATTYVSTVTTTGSGTGVRTVTSGNIVIVEASGSAEIAPGATVTTTGLATSTSTGATVLIPTTTTAVVGTFNTTIVSGGTTLVELFTYSSTSVSLLTIISETSTSNATGGSGISAPESTATATGGSTELNGIGFHWHFSPDGRLQRVSCQRKFDCNRRFQRVCTKQLHDDDYDHRHFSII</sequence>
<evidence type="ECO:0000313" key="1">
    <source>
        <dbReference type="EMBL" id="GME50939.1"/>
    </source>
</evidence>
<organism evidence="1 2">
    <name type="scientific">Neofusicoccum parvum</name>
    <dbReference type="NCBI Taxonomy" id="310453"/>
    <lineage>
        <taxon>Eukaryota</taxon>
        <taxon>Fungi</taxon>
        <taxon>Dikarya</taxon>
        <taxon>Ascomycota</taxon>
        <taxon>Pezizomycotina</taxon>
        <taxon>Dothideomycetes</taxon>
        <taxon>Dothideomycetes incertae sedis</taxon>
        <taxon>Botryosphaeriales</taxon>
        <taxon>Botryosphaeriaceae</taxon>
        <taxon>Neofusicoccum</taxon>
    </lineage>
</organism>
<gene>
    <name evidence="1" type="primary">g1343</name>
    <name evidence="1" type="ORF">NpPPO83_00001343</name>
</gene>
<dbReference type="Proteomes" id="UP001165186">
    <property type="component" value="Unassembled WGS sequence"/>
</dbReference>
<comment type="caution">
    <text evidence="1">The sequence shown here is derived from an EMBL/GenBank/DDBJ whole genome shotgun (WGS) entry which is preliminary data.</text>
</comment>
<reference evidence="1" key="1">
    <citation type="submission" date="2024-09" db="EMBL/GenBank/DDBJ databases">
        <title>Draft Genome Sequences of Neofusicoccum parvum.</title>
        <authorList>
            <person name="Ashida A."/>
            <person name="Camagna M."/>
            <person name="Tanaka A."/>
            <person name="Takemoto D."/>
        </authorList>
    </citation>
    <scope>NUCLEOTIDE SEQUENCE</scope>
    <source>
        <strain evidence="1">PPO83</strain>
    </source>
</reference>
<accession>A0ACB5SPL7</accession>